<name>A0A4Y9AD33_9BACI</name>
<feature type="transmembrane region" description="Helical" evidence="2">
    <location>
        <begin position="36"/>
        <end position="54"/>
    </location>
</feature>
<accession>A0A4Y9AD33</accession>
<dbReference type="InterPro" id="IPR014245">
    <property type="entry name" value="Spore_III_AF"/>
</dbReference>
<proteinExistence type="predicted"/>
<protein>
    <submittedName>
        <fullName evidence="3">Stage III sporulation protein AF</fullName>
    </submittedName>
</protein>
<dbReference type="OrthoDB" id="2375554at2"/>
<evidence type="ECO:0000256" key="2">
    <source>
        <dbReference type="SAM" id="Phobius"/>
    </source>
</evidence>
<dbReference type="Proteomes" id="UP000298484">
    <property type="component" value="Unassembled WGS sequence"/>
</dbReference>
<comment type="caution">
    <text evidence="3">The sequence shown here is derived from an EMBL/GenBank/DDBJ whole genome shotgun (WGS) entry which is preliminary data.</text>
</comment>
<feature type="coiled-coil region" evidence="1">
    <location>
        <begin position="130"/>
        <end position="157"/>
    </location>
</feature>
<keyword evidence="2" id="KW-0812">Transmembrane</keyword>
<keyword evidence="2" id="KW-1133">Transmembrane helix</keyword>
<organism evidence="3 4">
    <name type="scientific">Lentibacillus salicampi</name>
    <dbReference type="NCBI Taxonomy" id="175306"/>
    <lineage>
        <taxon>Bacteria</taxon>
        <taxon>Bacillati</taxon>
        <taxon>Bacillota</taxon>
        <taxon>Bacilli</taxon>
        <taxon>Bacillales</taxon>
        <taxon>Bacillaceae</taxon>
        <taxon>Lentibacillus</taxon>
    </lineage>
</organism>
<keyword evidence="1" id="KW-0175">Coiled coil</keyword>
<reference evidence="3 4" key="1">
    <citation type="submission" date="2019-03" db="EMBL/GenBank/DDBJ databases">
        <title>Genome sequence of Lentibacillus salicampi ATCC BAA-719.</title>
        <authorList>
            <person name="Maclea K.S."/>
            <person name="Simoes Junior M."/>
        </authorList>
    </citation>
    <scope>NUCLEOTIDE SEQUENCE [LARGE SCALE GENOMIC DNA]</scope>
    <source>
        <strain evidence="3 4">ATCC BAA-719</strain>
    </source>
</reference>
<dbReference type="EMBL" id="SRHY01000004">
    <property type="protein sequence ID" value="TFJ93706.1"/>
    <property type="molecule type" value="Genomic_DNA"/>
</dbReference>
<feature type="coiled-coil region" evidence="1">
    <location>
        <begin position="62"/>
        <end position="96"/>
    </location>
</feature>
<keyword evidence="4" id="KW-1185">Reference proteome</keyword>
<dbReference type="NCBIfam" id="TIGR02896">
    <property type="entry name" value="spore_III_AF"/>
    <property type="match status" value="1"/>
</dbReference>
<dbReference type="RefSeq" id="WP_135108962.1">
    <property type="nucleotide sequence ID" value="NZ_SRHY01000004.1"/>
</dbReference>
<evidence type="ECO:0000313" key="3">
    <source>
        <dbReference type="EMBL" id="TFJ93706.1"/>
    </source>
</evidence>
<keyword evidence="2" id="KW-0472">Membrane</keyword>
<feature type="transmembrane region" description="Helical" evidence="2">
    <location>
        <begin position="6"/>
        <end position="24"/>
    </location>
</feature>
<dbReference type="Pfam" id="PF09581">
    <property type="entry name" value="Spore_III_AF"/>
    <property type="match status" value="1"/>
</dbReference>
<evidence type="ECO:0000256" key="1">
    <source>
        <dbReference type="SAM" id="Coils"/>
    </source>
</evidence>
<sequence>MDMLINWVTQIIIFLLLASVVDLLIPANSMKKYVKLAMGLILILIFLKPVFYLFEFDVRQALEESFTEVNHMQNENNQAENLMKKQKNEIQASQHAYILEQMAVQLKDLANDPLQAKYQQEIAHIDFQFSAETELNYDNLNEHLDEVEVTLKESESREGGVDAVEDVVINTDKPLNNETEIDADGVKQLLHNEWDVDKEKITILGEGGSF</sequence>
<dbReference type="AlphaFoldDB" id="A0A4Y9AD33"/>
<evidence type="ECO:0000313" key="4">
    <source>
        <dbReference type="Proteomes" id="UP000298484"/>
    </source>
</evidence>
<gene>
    <name evidence="3" type="primary">spoIIIAF</name>
    <name evidence="3" type="ORF">E4U82_04930</name>
</gene>